<gene>
    <name evidence="2" type="ORF">UT77_C0006G0023</name>
</gene>
<evidence type="ECO:0000313" key="3">
    <source>
        <dbReference type="Proteomes" id="UP000034881"/>
    </source>
</evidence>
<name>A0A0G0QWP4_9BACT</name>
<comment type="caution">
    <text evidence="2">The sequence shown here is derived from an EMBL/GenBank/DDBJ whole genome shotgun (WGS) entry which is preliminary data.</text>
</comment>
<organism evidence="2 3">
    <name type="scientific">Candidatus Daviesbacteria bacterium GW2011_GWC2_40_12</name>
    <dbReference type="NCBI Taxonomy" id="1618431"/>
    <lineage>
        <taxon>Bacteria</taxon>
        <taxon>Candidatus Daviesiibacteriota</taxon>
    </lineage>
</organism>
<evidence type="ECO:0000256" key="1">
    <source>
        <dbReference type="SAM" id="Coils"/>
    </source>
</evidence>
<proteinExistence type="predicted"/>
<dbReference type="Proteomes" id="UP000034881">
    <property type="component" value="Unassembled WGS sequence"/>
</dbReference>
<sequence>MIRFLPFILIPVLILGALGYWRFTASQKSLATPQAQSETDSQTLMEVPKTLPQASLEDRISSLEDTNLKLVAEINKLKAAPLSSPDSAAADTQASLTELKVRVSALEKASPTTSTASKYPLYIPLGAGGGPWADQDWHTLTEYQAPINADNYSGYSGMQLEANFRLTEAAGTGSIRLYNVTDGSVVSSSQLDTTGTAFGVQTSGSFKLPAGQKTYTIQVKSTSSKDIFVQSARIKVNF</sequence>
<dbReference type="AlphaFoldDB" id="A0A0G0QWP4"/>
<reference evidence="2 3" key="1">
    <citation type="journal article" date="2015" name="Nature">
        <title>rRNA introns, odd ribosomes, and small enigmatic genomes across a large radiation of phyla.</title>
        <authorList>
            <person name="Brown C.T."/>
            <person name="Hug L.A."/>
            <person name="Thomas B.C."/>
            <person name="Sharon I."/>
            <person name="Castelle C.J."/>
            <person name="Singh A."/>
            <person name="Wilkins M.J."/>
            <person name="Williams K.H."/>
            <person name="Banfield J.F."/>
        </authorList>
    </citation>
    <scope>NUCLEOTIDE SEQUENCE [LARGE SCALE GENOMIC DNA]</scope>
</reference>
<accession>A0A0G0QWP4</accession>
<protein>
    <submittedName>
        <fullName evidence="2">Uncharacterized protein</fullName>
    </submittedName>
</protein>
<keyword evidence="1" id="KW-0175">Coiled coil</keyword>
<feature type="coiled-coil region" evidence="1">
    <location>
        <begin position="53"/>
        <end position="109"/>
    </location>
</feature>
<dbReference type="EMBL" id="LBYB01000006">
    <property type="protein sequence ID" value="KKR41791.1"/>
    <property type="molecule type" value="Genomic_DNA"/>
</dbReference>
<evidence type="ECO:0000313" key="2">
    <source>
        <dbReference type="EMBL" id="KKR41791.1"/>
    </source>
</evidence>